<keyword evidence="21" id="KW-0805">Transcription regulation</keyword>
<feature type="region of interest" description="Disordered" evidence="34">
    <location>
        <begin position="1390"/>
        <end position="1494"/>
    </location>
</feature>
<comment type="subcellular location">
    <subcellularLocation>
        <location evidence="3">Chromosome</location>
    </subcellularLocation>
    <subcellularLocation>
        <location evidence="4">Cytoplasm</location>
    </subcellularLocation>
    <subcellularLocation>
        <location evidence="2">Nucleus</location>
    </subcellularLocation>
</comment>
<evidence type="ECO:0000256" key="28">
    <source>
        <dbReference type="ARBA" id="ARBA00023204"/>
    </source>
</evidence>
<evidence type="ECO:0000256" key="26">
    <source>
        <dbReference type="ARBA" id="ARBA00023163"/>
    </source>
</evidence>
<comment type="caution">
    <text evidence="37">The sequence shown here is derived from an EMBL/GenBank/DDBJ whole genome shotgun (WGS) entry which is preliminary data.</text>
</comment>
<evidence type="ECO:0000256" key="8">
    <source>
        <dbReference type="ARBA" id="ARBA00022499"/>
    </source>
</evidence>
<keyword evidence="6" id="KW-0158">Chromosome</keyword>
<evidence type="ECO:0000256" key="14">
    <source>
        <dbReference type="ARBA" id="ARBA00022763"/>
    </source>
</evidence>
<dbReference type="PROSITE" id="PS50172">
    <property type="entry name" value="BRCT"/>
    <property type="match status" value="2"/>
</dbReference>
<sequence length="1651" mass="181057">LELMQRPVSTKCDHVFCRFCLFKLFSKKKKGVIQCPLCKAEVTRRSLKENSTFKHLIEGLLETIHAFELDTGVKLLNSHPLPKTTTEATVAEVPCKESSVIQSRGFRNRKRSVKDNGQENCALEAHVDKQLEDTRVRRFPLRNKTQKCDSEKGVYIEFGSDSSEELFRQTSNIRLEGKDVLHVSSEENLEERKSSEKGKKYSCDAQPNKLSPKGTILTAVRGERDFSAEALSKKSIAEQTTPGQGNVTECSSSPLDVLAVDLLTEHCDRVGNASPLGNSDSSLLKNPEKTDAEQTQCNSESKDVDLKQSSASELVKNKEIDSVEAEEMDEPENDSFLEKDLPVEKLLKPETLQSAAANQVSRNKLKRSIQKVNEWFSKSSKVLSSSSSQEDSAGERDPSLSDKESCVSEKTDPMVEPVEVAVVEENRRRSKQKEESIEDKIFGKTYKRERKSSAPVIPRDILPATRPEDVAASKCLSNSSKDGLKRKRKTVCALEPKDFIKRKDREEADGCCQDVNWCLRDAEKKRDDRSSAGNENHLSENREDNTPTLEEEGSVGKKATAKVAGEHGDGELGLSNRDQKCTKTQSSAEKTSQRSTRTKCALQLVVDRNSASPSPAESQIDSYPSSEEPREAVSEQRQLRRSRRLQLLSEAMPKETGKRALMKGARTYDSDHEGAGSFRTVVVHRSESKDPCELEDSLSYKLLPDQKGSDKEASEIQSSRKNSPDAAEAGQSLFNLTSSCQRSNCSVSAPDAGSQEGEILGSSSLLQPPSGTVMPTPSHLTGEVTESPLTSPQHSGHVAQNVLEGFGAEELPAAKKASDLSKEAEDSELDTQYLRNIFRHSKRLSFSLRPAPVKGSVIEGATPEIVKVPCADQVGNEQGKYLTTEKLQEKAAESLSGVCEIDESYESACVSPVARCASSTEGTHTEGQGALSQAADQGKLIAVRTSAATTEDKNKSPQGVQGNKERVSSDTERASELNPVSGDRSPSGQSATEEHVFKRTRLNTVDEFCSSSKSQQTGKATVVDVKGPAVNFQSGSMTSPAICEQRAAELSCEVTGRKGSKRKRKQKGNEEQATGSTGLPECLVTEALEEQLKGSSDLTGLSETPDGLLSSDDDAEHTTSIFETDRRERSAVFVKRTDNTPLKELPQRNVSSKPGSQGNRRTRRRAQKLQSSDEDSSEDEDLPSFHTLLFGQSASTPLWIEKQRPSAVEASLSPFVLPQNGRHDGGNTQKAPKVTQNNGSASPSQESERSVNLFSSQSNLSEESVDAAEELKKGLMQVQASKQESNRKESEGDFQSRHEEVKRSKTLLQDECQEDLNMGAHSGEASGSDSEASIVEDSCDPFSQGEILTTQQKNAMQNNLKKLQQEMAALEAALEQQGSQDCELLPFQRELPPSGAERPLGTEQMRQGRENMDEQKSGTRPRNASVSSNLLGNTVRSPRNSSLSEGLLNPQTAEAPHSSVAAQDAGGSCKSERSKALPVAAQHSAAGEETATSPVVTKRKEMSLVASGLNQREHLVVQAFARKTRSALSNQITEGTTHVIMKTDEELVCERTLKYFLGIAGRKWVVSYQWITQSLKEGRILDEENFEVRGDVINGRNHQGPKRARLSLTEKIFKGFEICCYGPFTDMTTEHLEWMVELCGASVVKQLHLFT</sequence>
<organism evidence="37 38">
    <name type="scientific">Upupa epops</name>
    <name type="common">Eurasian hoopoe</name>
    <dbReference type="NCBI Taxonomy" id="57439"/>
    <lineage>
        <taxon>Eukaryota</taxon>
        <taxon>Metazoa</taxon>
        <taxon>Chordata</taxon>
        <taxon>Craniata</taxon>
        <taxon>Vertebrata</taxon>
        <taxon>Euteleostomi</taxon>
        <taxon>Archelosauria</taxon>
        <taxon>Archosauria</taxon>
        <taxon>Dinosauria</taxon>
        <taxon>Saurischia</taxon>
        <taxon>Theropoda</taxon>
        <taxon>Coelurosauria</taxon>
        <taxon>Aves</taxon>
        <taxon>Neognathae</taxon>
        <taxon>Neoaves</taxon>
        <taxon>Telluraves</taxon>
        <taxon>Coraciimorphae</taxon>
        <taxon>Bucerotiformes</taxon>
        <taxon>Upupidae</taxon>
        <taxon>Upupa</taxon>
    </lineage>
</organism>
<keyword evidence="24" id="KW-0010">Activator</keyword>
<evidence type="ECO:0000256" key="1">
    <source>
        <dbReference type="ARBA" id="ARBA00000900"/>
    </source>
</evidence>
<evidence type="ECO:0000259" key="35">
    <source>
        <dbReference type="PROSITE" id="PS50089"/>
    </source>
</evidence>
<accession>A0A7K6BH42</accession>
<evidence type="ECO:0000256" key="11">
    <source>
        <dbReference type="ARBA" id="ARBA00022679"/>
    </source>
</evidence>
<keyword evidence="27" id="KW-0233">DNA recombination</keyword>
<evidence type="ECO:0000256" key="19">
    <source>
        <dbReference type="ARBA" id="ARBA00022843"/>
    </source>
</evidence>
<evidence type="ECO:0000256" key="10">
    <source>
        <dbReference type="ARBA" id="ARBA00022553"/>
    </source>
</evidence>
<dbReference type="Gene3D" id="3.40.50.10190">
    <property type="entry name" value="BRCT domain"/>
    <property type="match status" value="2"/>
</dbReference>
<evidence type="ECO:0000256" key="16">
    <source>
        <dbReference type="ARBA" id="ARBA00022786"/>
    </source>
</evidence>
<feature type="region of interest" description="Disordered" evidence="34">
    <location>
        <begin position="1054"/>
        <end position="1124"/>
    </location>
</feature>
<evidence type="ECO:0000256" key="2">
    <source>
        <dbReference type="ARBA" id="ARBA00004123"/>
    </source>
</evidence>
<keyword evidence="17" id="KW-0276">Fatty acid metabolism</keyword>
<dbReference type="InterPro" id="IPR025994">
    <property type="entry name" value="BRCA1_serine_dom"/>
</dbReference>
<evidence type="ECO:0000313" key="37">
    <source>
        <dbReference type="EMBL" id="NWV01689.1"/>
    </source>
</evidence>
<dbReference type="PROSITE" id="PS00518">
    <property type="entry name" value="ZF_RING_1"/>
    <property type="match status" value="1"/>
</dbReference>
<keyword evidence="19" id="KW-0832">Ubl conjugation</keyword>
<keyword evidence="30" id="KW-0131">Cell cycle</keyword>
<dbReference type="GO" id="GO:0005737">
    <property type="term" value="C:cytoplasm"/>
    <property type="evidence" value="ECO:0007669"/>
    <property type="project" value="UniProtKB-SubCell"/>
</dbReference>
<feature type="domain" description="RING-type" evidence="35">
    <location>
        <begin position="12"/>
        <end position="39"/>
    </location>
</feature>
<keyword evidence="8" id="KW-1017">Isopeptide bond</keyword>
<dbReference type="GO" id="GO:0006633">
    <property type="term" value="P:fatty acid biosynthetic process"/>
    <property type="evidence" value="ECO:0007669"/>
    <property type="project" value="UniProtKB-KW"/>
</dbReference>
<feature type="compositionally biased region" description="Polar residues" evidence="34">
    <location>
        <begin position="609"/>
        <end position="625"/>
    </location>
</feature>
<evidence type="ECO:0000256" key="27">
    <source>
        <dbReference type="ARBA" id="ARBA00023172"/>
    </source>
</evidence>
<feature type="compositionally biased region" description="Basic and acidic residues" evidence="34">
    <location>
        <begin position="627"/>
        <end position="638"/>
    </location>
</feature>
<evidence type="ECO:0000256" key="23">
    <source>
        <dbReference type="ARBA" id="ARBA00023125"/>
    </source>
</evidence>
<evidence type="ECO:0000256" key="3">
    <source>
        <dbReference type="ARBA" id="ARBA00004286"/>
    </source>
</evidence>
<evidence type="ECO:0000256" key="33">
    <source>
        <dbReference type="SAM" id="Coils"/>
    </source>
</evidence>
<evidence type="ECO:0000256" key="21">
    <source>
        <dbReference type="ARBA" id="ARBA00023015"/>
    </source>
</evidence>
<dbReference type="PIRSF" id="PIRSF001734">
    <property type="entry name" value="BRCA1"/>
    <property type="match status" value="1"/>
</dbReference>
<evidence type="ECO:0000259" key="36">
    <source>
        <dbReference type="PROSITE" id="PS50172"/>
    </source>
</evidence>
<feature type="compositionally biased region" description="Basic and acidic residues" evidence="34">
    <location>
        <begin position="186"/>
        <end position="202"/>
    </location>
</feature>
<dbReference type="EMBL" id="VZRI01014047">
    <property type="protein sequence ID" value="NWV01689.1"/>
    <property type="molecule type" value="Genomic_DNA"/>
</dbReference>
<dbReference type="Pfam" id="PF00533">
    <property type="entry name" value="BRCT"/>
    <property type="match status" value="2"/>
</dbReference>
<keyword evidence="11" id="KW-0808">Transferase</keyword>
<dbReference type="PRINTS" id="PR00493">
    <property type="entry name" value="BRSTCANCERI"/>
</dbReference>
<dbReference type="GO" id="GO:0031436">
    <property type="term" value="C:BRCA1-BARD1 complex"/>
    <property type="evidence" value="ECO:0007669"/>
    <property type="project" value="TreeGrafter"/>
</dbReference>
<evidence type="ECO:0000256" key="31">
    <source>
        <dbReference type="ARBA" id="ARBA00031556"/>
    </source>
</evidence>
<feature type="region of interest" description="Disordered" evidence="34">
    <location>
        <begin position="186"/>
        <end position="208"/>
    </location>
</feature>
<dbReference type="InterPro" id="IPR001841">
    <property type="entry name" value="Znf_RING"/>
</dbReference>
<keyword evidence="33" id="KW-0175">Coiled coil</keyword>
<feature type="compositionally biased region" description="Polar residues" evidence="34">
    <location>
        <begin position="1418"/>
        <end position="1452"/>
    </location>
</feature>
<dbReference type="Gene3D" id="3.30.40.10">
    <property type="entry name" value="Zinc/RING finger domain, C3HC4 (zinc finger)"/>
    <property type="match status" value="1"/>
</dbReference>
<evidence type="ECO:0000256" key="18">
    <source>
        <dbReference type="ARBA" id="ARBA00022833"/>
    </source>
</evidence>
<dbReference type="PROSITE" id="PS50089">
    <property type="entry name" value="ZF_RING_2"/>
    <property type="match status" value="1"/>
</dbReference>
<feature type="region of interest" description="Disordered" evidence="34">
    <location>
        <begin position="523"/>
        <end position="659"/>
    </location>
</feature>
<dbReference type="InterPro" id="IPR001357">
    <property type="entry name" value="BRCT_dom"/>
</dbReference>
<name>A0A7K6BH42_UPUEP</name>
<dbReference type="Proteomes" id="UP000544127">
    <property type="component" value="Unassembled WGS sequence"/>
</dbReference>
<evidence type="ECO:0000256" key="32">
    <source>
        <dbReference type="PROSITE-ProRule" id="PRU00175"/>
    </source>
</evidence>
<keyword evidence="28" id="KW-0234">DNA repair</keyword>
<dbReference type="GO" id="GO:0003677">
    <property type="term" value="F:DNA binding"/>
    <property type="evidence" value="ECO:0007669"/>
    <property type="project" value="UniProtKB-KW"/>
</dbReference>
<dbReference type="GO" id="GO:0000724">
    <property type="term" value="P:double-strand break repair via homologous recombination"/>
    <property type="evidence" value="ECO:0007669"/>
    <property type="project" value="TreeGrafter"/>
</dbReference>
<evidence type="ECO:0000256" key="29">
    <source>
        <dbReference type="ARBA" id="ARBA00023242"/>
    </source>
</evidence>
<evidence type="ECO:0000256" key="13">
    <source>
        <dbReference type="ARBA" id="ARBA00022737"/>
    </source>
</evidence>
<reference evidence="37 38" key="1">
    <citation type="submission" date="2019-09" db="EMBL/GenBank/DDBJ databases">
        <title>Bird 10,000 Genomes (B10K) Project - Family phase.</title>
        <authorList>
            <person name="Zhang G."/>
        </authorList>
    </citation>
    <scope>NUCLEOTIDE SEQUENCE [LARGE SCALE GENOMIC DNA]</scope>
    <source>
        <strain evidence="37">B10K-DU-012-37</strain>
    </source>
</reference>
<keyword evidence="13" id="KW-0677">Repeat</keyword>
<dbReference type="InterPro" id="IPR011364">
    <property type="entry name" value="BRCA1"/>
</dbReference>
<dbReference type="GO" id="GO:0007095">
    <property type="term" value="P:mitotic G2 DNA damage checkpoint signaling"/>
    <property type="evidence" value="ECO:0007669"/>
    <property type="project" value="TreeGrafter"/>
</dbReference>
<keyword evidence="22" id="KW-0443">Lipid metabolism</keyword>
<keyword evidence="38" id="KW-1185">Reference proteome</keyword>
<feature type="non-terminal residue" evidence="37">
    <location>
        <position position="1651"/>
    </location>
</feature>
<feature type="compositionally biased region" description="Polar residues" evidence="34">
    <location>
        <begin position="1093"/>
        <end position="1102"/>
    </location>
</feature>
<comment type="catalytic activity">
    <reaction evidence="1">
        <text>S-ubiquitinyl-[E2 ubiquitin-conjugating enzyme]-L-cysteine + [acceptor protein]-L-lysine = [E2 ubiquitin-conjugating enzyme]-L-cysteine + N(6)-ubiquitinyl-[acceptor protein]-L-lysine.</text>
        <dbReference type="EC" id="2.3.2.27"/>
    </reaction>
</comment>
<dbReference type="GO" id="GO:0045944">
    <property type="term" value="P:positive regulation of transcription by RNA polymerase II"/>
    <property type="evidence" value="ECO:0007669"/>
    <property type="project" value="TreeGrafter"/>
</dbReference>
<dbReference type="InterPro" id="IPR036420">
    <property type="entry name" value="BRCT_dom_sf"/>
</dbReference>
<keyword evidence="23" id="KW-0238">DNA-binding</keyword>
<keyword evidence="9" id="KW-0444">Lipid biosynthesis</keyword>
<feature type="compositionally biased region" description="Polar residues" evidence="34">
    <location>
        <begin position="1226"/>
        <end position="1262"/>
    </location>
</feature>
<feature type="compositionally biased region" description="Acidic residues" evidence="34">
    <location>
        <begin position="322"/>
        <end position="335"/>
    </location>
</feature>
<evidence type="ECO:0000256" key="7">
    <source>
        <dbReference type="ARBA" id="ARBA00022490"/>
    </source>
</evidence>
<evidence type="ECO:0000256" key="4">
    <source>
        <dbReference type="ARBA" id="ARBA00004496"/>
    </source>
</evidence>
<feature type="compositionally biased region" description="Polar residues" evidence="34">
    <location>
        <begin position="1148"/>
        <end position="1159"/>
    </location>
</feature>
<feature type="compositionally biased region" description="Basic and acidic residues" evidence="34">
    <location>
        <begin position="1284"/>
        <end position="1303"/>
    </location>
</feature>
<dbReference type="OrthoDB" id="6105938at2759"/>
<evidence type="ECO:0000256" key="22">
    <source>
        <dbReference type="ARBA" id="ARBA00023098"/>
    </source>
</evidence>
<feature type="compositionally biased region" description="Polar residues" evidence="34">
    <location>
        <begin position="582"/>
        <end position="595"/>
    </location>
</feature>
<keyword evidence="16" id="KW-0833">Ubl conjugation pathway</keyword>
<keyword evidence="15 32" id="KW-0863">Zinc-finger</keyword>
<feature type="region of interest" description="Disordered" evidence="34">
    <location>
        <begin position="1136"/>
        <end position="1188"/>
    </location>
</feature>
<evidence type="ECO:0000256" key="5">
    <source>
        <dbReference type="ARBA" id="ARBA00012483"/>
    </source>
</evidence>
<keyword evidence="26" id="KW-0804">Transcription</keyword>
<dbReference type="GO" id="GO:0043009">
    <property type="term" value="P:chordate embryonic development"/>
    <property type="evidence" value="ECO:0007669"/>
    <property type="project" value="TreeGrafter"/>
</dbReference>
<keyword evidence="12" id="KW-0479">Metal-binding</keyword>
<keyword evidence="7" id="KW-0963">Cytoplasm</keyword>
<evidence type="ECO:0000256" key="15">
    <source>
        <dbReference type="ARBA" id="ARBA00022771"/>
    </source>
</evidence>
<feature type="region of interest" description="Disordered" evidence="34">
    <location>
        <begin position="742"/>
        <end position="796"/>
    </location>
</feature>
<dbReference type="GO" id="GO:0061630">
    <property type="term" value="F:ubiquitin protein ligase activity"/>
    <property type="evidence" value="ECO:0007669"/>
    <property type="project" value="UniProtKB-EC"/>
</dbReference>
<evidence type="ECO:0000256" key="12">
    <source>
        <dbReference type="ARBA" id="ARBA00022723"/>
    </source>
</evidence>
<feature type="region of interest" description="Disordered" evidence="34">
    <location>
        <begin position="1214"/>
        <end position="1307"/>
    </location>
</feature>
<keyword evidence="20" id="KW-0007">Acetylation</keyword>
<feature type="region of interest" description="Disordered" evidence="34">
    <location>
        <begin position="686"/>
        <end position="728"/>
    </location>
</feature>
<keyword evidence="18" id="KW-0862">Zinc</keyword>
<dbReference type="EC" id="2.3.2.27" evidence="5"/>
<protein>
    <recommendedName>
        <fullName evidence="5">RING-type E3 ubiquitin transferase</fullName>
        <ecNumber evidence="5">2.3.2.27</ecNumber>
    </recommendedName>
    <alternativeName>
        <fullName evidence="31">RING-type E3 ubiquitin transferase BRCA1</fullName>
    </alternativeName>
</protein>
<dbReference type="GO" id="GO:0070531">
    <property type="term" value="C:BRCA1-A complex"/>
    <property type="evidence" value="ECO:0007669"/>
    <property type="project" value="TreeGrafter"/>
</dbReference>
<feature type="compositionally biased region" description="Basic and acidic residues" evidence="34">
    <location>
        <begin position="963"/>
        <end position="975"/>
    </location>
</feature>
<feature type="compositionally biased region" description="Low complexity" evidence="34">
    <location>
        <begin position="760"/>
        <end position="771"/>
    </location>
</feature>
<dbReference type="Pfam" id="PF12820">
    <property type="entry name" value="BRCT_assoc"/>
    <property type="match status" value="1"/>
</dbReference>
<evidence type="ECO:0000256" key="34">
    <source>
        <dbReference type="SAM" id="MobiDB-lite"/>
    </source>
</evidence>
<evidence type="ECO:0000313" key="38">
    <source>
        <dbReference type="Proteomes" id="UP000544127"/>
    </source>
</evidence>
<keyword evidence="29" id="KW-0539">Nucleus</keyword>
<evidence type="ECO:0000256" key="6">
    <source>
        <dbReference type="ARBA" id="ARBA00022454"/>
    </source>
</evidence>
<feature type="compositionally biased region" description="Basic and acidic residues" evidence="34">
    <location>
        <begin position="1406"/>
        <end position="1417"/>
    </location>
</feature>
<dbReference type="PANTHER" id="PTHR13763:SF0">
    <property type="entry name" value="BREAST CANCER TYPE 1 SUSCEPTIBILITY PROTEIN"/>
    <property type="match status" value="1"/>
</dbReference>
<dbReference type="GO" id="GO:0005694">
    <property type="term" value="C:chromosome"/>
    <property type="evidence" value="ECO:0007669"/>
    <property type="project" value="UniProtKB-SubCell"/>
</dbReference>
<dbReference type="GO" id="GO:0008270">
    <property type="term" value="F:zinc ion binding"/>
    <property type="evidence" value="ECO:0007669"/>
    <property type="project" value="UniProtKB-KW"/>
</dbReference>
<dbReference type="SUPFAM" id="SSF57850">
    <property type="entry name" value="RING/U-box"/>
    <property type="match status" value="1"/>
</dbReference>
<feature type="coiled-coil region" evidence="33">
    <location>
        <begin position="1346"/>
        <end position="1380"/>
    </location>
</feature>
<feature type="compositionally biased region" description="Polar residues" evidence="34">
    <location>
        <begin position="275"/>
        <end position="284"/>
    </location>
</feature>
<evidence type="ECO:0000256" key="25">
    <source>
        <dbReference type="ARBA" id="ARBA00023160"/>
    </source>
</evidence>
<dbReference type="CDD" id="cd17735">
    <property type="entry name" value="BRCT_BRCA1_rpt1"/>
    <property type="match status" value="1"/>
</dbReference>
<dbReference type="InterPro" id="IPR018957">
    <property type="entry name" value="Znf_C3HC4_RING-type"/>
</dbReference>
<evidence type="ECO:0000256" key="30">
    <source>
        <dbReference type="ARBA" id="ARBA00023306"/>
    </source>
</evidence>
<feature type="compositionally biased region" description="Basic and acidic residues" evidence="34">
    <location>
        <begin position="393"/>
        <end position="413"/>
    </location>
</feature>
<keyword evidence="10" id="KW-0597">Phosphoprotein</keyword>
<proteinExistence type="predicted"/>
<evidence type="ECO:0000256" key="17">
    <source>
        <dbReference type="ARBA" id="ARBA00022832"/>
    </source>
</evidence>
<feature type="region of interest" description="Disordered" evidence="34">
    <location>
        <begin position="380"/>
        <end position="416"/>
    </location>
</feature>
<evidence type="ECO:0000256" key="24">
    <source>
        <dbReference type="ARBA" id="ARBA00023159"/>
    </source>
</evidence>
<feature type="region of interest" description="Disordered" evidence="34">
    <location>
        <begin position="945"/>
        <end position="995"/>
    </location>
</feature>
<feature type="domain" description="BRCT" evidence="36">
    <location>
        <begin position="1608"/>
        <end position="1651"/>
    </location>
</feature>
<keyword evidence="14" id="KW-0227">DNA damage</keyword>
<evidence type="ECO:0000256" key="9">
    <source>
        <dbReference type="ARBA" id="ARBA00022516"/>
    </source>
</evidence>
<dbReference type="SUPFAM" id="SSF52113">
    <property type="entry name" value="BRCT domain"/>
    <property type="match status" value="2"/>
</dbReference>
<feature type="region of interest" description="Disordered" evidence="34">
    <location>
        <begin position="271"/>
        <end position="337"/>
    </location>
</feature>
<feature type="compositionally biased region" description="Acidic residues" evidence="34">
    <location>
        <begin position="1172"/>
        <end position="1182"/>
    </location>
</feature>
<dbReference type="Pfam" id="PF00097">
    <property type="entry name" value="zf-C3HC4"/>
    <property type="match status" value="1"/>
</dbReference>
<dbReference type="SMART" id="SM00292">
    <property type="entry name" value="BRCT"/>
    <property type="match status" value="1"/>
</dbReference>
<feature type="non-terminal residue" evidence="37">
    <location>
        <position position="1"/>
    </location>
</feature>
<dbReference type="PANTHER" id="PTHR13763">
    <property type="entry name" value="BREAST CANCER TYPE 1 SUSCEPTIBILITY PROTEIN BRCA1"/>
    <property type="match status" value="1"/>
</dbReference>
<dbReference type="FunFam" id="3.40.50.10190:FF:000006">
    <property type="entry name" value="Breast cancer type 1 susceptibility protein homolog"/>
    <property type="match status" value="1"/>
</dbReference>
<dbReference type="InterPro" id="IPR031099">
    <property type="entry name" value="BRCA1-associated"/>
</dbReference>
<dbReference type="InterPro" id="IPR013083">
    <property type="entry name" value="Znf_RING/FYVE/PHD"/>
</dbReference>
<dbReference type="InterPro" id="IPR017907">
    <property type="entry name" value="Znf_RING_CS"/>
</dbReference>
<evidence type="ECO:0000256" key="20">
    <source>
        <dbReference type="ARBA" id="ARBA00022990"/>
    </source>
</evidence>
<feature type="domain" description="BRCT" evidence="36">
    <location>
        <begin position="1517"/>
        <end position="1588"/>
    </location>
</feature>
<keyword evidence="25" id="KW-0275">Fatty acid biosynthesis</keyword>
<gene>
    <name evidence="37" type="primary">Brca1</name>
    <name evidence="37" type="ORF">UPUEPO_R07592</name>
</gene>